<comment type="caution">
    <text evidence="11">The sequence shown here is derived from an EMBL/GenBank/DDBJ whole genome shotgun (WGS) entry which is preliminary data.</text>
</comment>
<proteinExistence type="inferred from homology"/>
<dbReference type="Gene3D" id="1.20.1640.10">
    <property type="entry name" value="Multidrug efflux transporter AcrB transmembrane domain"/>
    <property type="match status" value="1"/>
</dbReference>
<dbReference type="InterPro" id="IPR055344">
    <property type="entry name" value="SecD_SecF_C_bact"/>
</dbReference>
<evidence type="ECO:0000256" key="5">
    <source>
        <dbReference type="ARBA" id="ARBA00022927"/>
    </source>
</evidence>
<evidence type="ECO:0000256" key="6">
    <source>
        <dbReference type="ARBA" id="ARBA00022989"/>
    </source>
</evidence>
<dbReference type="GO" id="GO:0005886">
    <property type="term" value="C:plasma membrane"/>
    <property type="evidence" value="ECO:0007669"/>
    <property type="project" value="UniProtKB-SubCell"/>
</dbReference>
<dbReference type="GO" id="GO:0043952">
    <property type="term" value="P:protein transport by the Sec complex"/>
    <property type="evidence" value="ECO:0007669"/>
    <property type="project" value="UniProtKB-UniRule"/>
</dbReference>
<feature type="transmembrane region" description="Helical" evidence="9">
    <location>
        <begin position="21"/>
        <end position="42"/>
    </location>
</feature>
<comment type="subcellular location">
    <subcellularLocation>
        <location evidence="1 9">Cell membrane</location>
        <topology evidence="1 9">Multi-pass membrane protein</topology>
    </subcellularLocation>
</comment>
<dbReference type="SUPFAM" id="SSF82866">
    <property type="entry name" value="Multidrug efflux transporter AcrB transmembrane domain"/>
    <property type="match status" value="1"/>
</dbReference>
<feature type="transmembrane region" description="Helical" evidence="9">
    <location>
        <begin position="177"/>
        <end position="198"/>
    </location>
</feature>
<keyword evidence="2 9" id="KW-0813">Transport</keyword>
<dbReference type="PRINTS" id="PR01755">
    <property type="entry name" value="SECFTRNLCASE"/>
</dbReference>
<dbReference type="GO" id="GO:0006605">
    <property type="term" value="P:protein targeting"/>
    <property type="evidence" value="ECO:0007669"/>
    <property type="project" value="UniProtKB-UniRule"/>
</dbReference>
<protein>
    <recommendedName>
        <fullName evidence="9">Protein-export membrane protein SecF</fullName>
    </recommendedName>
</protein>
<dbReference type="PANTHER" id="PTHR30081">
    <property type="entry name" value="PROTEIN-EXPORT MEMBRANE PROTEIN SEC"/>
    <property type="match status" value="1"/>
</dbReference>
<feature type="domain" description="Protein export membrane protein SecD/SecF C-terminal" evidence="10">
    <location>
        <begin position="159"/>
        <end position="332"/>
    </location>
</feature>
<organism evidence="11 12">
    <name type="scientific">Lyticum sinuosum</name>
    <dbReference type="NCBI Taxonomy" id="1332059"/>
    <lineage>
        <taxon>Bacteria</taxon>
        <taxon>Pseudomonadati</taxon>
        <taxon>Pseudomonadota</taxon>
        <taxon>Alphaproteobacteria</taxon>
        <taxon>Rickettsiales</taxon>
        <taxon>Lyticum</taxon>
    </lineage>
</organism>
<keyword evidence="6 9" id="KW-1133">Transmembrane helix</keyword>
<feature type="transmembrane region" description="Helical" evidence="9">
    <location>
        <begin position="308"/>
        <end position="332"/>
    </location>
</feature>
<evidence type="ECO:0000313" key="12">
    <source>
        <dbReference type="Proteomes" id="UP001289135"/>
    </source>
</evidence>
<comment type="subunit">
    <text evidence="9">Forms a complex with SecD. Part of the essential Sec protein translocation apparatus which comprises SecA, SecYEG and auxiliary proteins SecDF-YajC and YidC.</text>
</comment>
<dbReference type="InterPro" id="IPR022813">
    <property type="entry name" value="SecD/SecF_arch_bac"/>
</dbReference>
<evidence type="ECO:0000256" key="4">
    <source>
        <dbReference type="ARBA" id="ARBA00022692"/>
    </source>
</evidence>
<sequence length="353" mass="40420">MNNNHISNKHYYINFTKYIPFFCIFSCIITIYSIFCLINKGLNLGIDFSGGSLIEVSAYSDNIKNDIDFIRHKLNNIYPNSIIQYSQINNDTKRLNSDFLDKKLQQYNITLRIHSKSSKEDDISQIIKLLSGIYNISKTSVLLESSDKELNNKDYILRKQAEINRFDYVGPKAESDFFINALKSLLIAILVILIYIWFRFEWRFSVGVVVSLLHDIFITLGFYSVTGYDFDLTSIAAILTIIGYSVNDSVVIYDRIRENKNKLINKSQEIIINTSLNETLSRTIMTVGTTLAVCLSLIVYGGNVLHGFGSAIFFGIAFGTYSSVYISTAVLMPKKYFFNNLLNNNLFKYNKKL</sequence>
<feature type="transmembrane region" description="Helical" evidence="9">
    <location>
        <begin position="283"/>
        <end position="302"/>
    </location>
</feature>
<keyword evidence="3 9" id="KW-1003">Cell membrane</keyword>
<dbReference type="Pfam" id="PF02355">
    <property type="entry name" value="SecD_SecF_C"/>
    <property type="match status" value="1"/>
</dbReference>
<dbReference type="InterPro" id="IPR048634">
    <property type="entry name" value="SecD_SecF_C"/>
</dbReference>
<dbReference type="Proteomes" id="UP001289135">
    <property type="component" value="Unassembled WGS sequence"/>
</dbReference>
<evidence type="ECO:0000256" key="2">
    <source>
        <dbReference type="ARBA" id="ARBA00022448"/>
    </source>
</evidence>
<dbReference type="EMBL" id="JARGYU010000002">
    <property type="protein sequence ID" value="MDZ5761378.1"/>
    <property type="molecule type" value="Genomic_DNA"/>
</dbReference>
<dbReference type="HAMAP" id="MF_01464_B">
    <property type="entry name" value="SecF_B"/>
    <property type="match status" value="1"/>
</dbReference>
<dbReference type="PANTHER" id="PTHR30081:SF8">
    <property type="entry name" value="PROTEIN TRANSLOCASE SUBUNIT SECF"/>
    <property type="match status" value="1"/>
</dbReference>
<dbReference type="AlphaFoldDB" id="A0AAE4VKY2"/>
<evidence type="ECO:0000256" key="3">
    <source>
        <dbReference type="ARBA" id="ARBA00022475"/>
    </source>
</evidence>
<feature type="transmembrane region" description="Helical" evidence="9">
    <location>
        <begin position="205"/>
        <end position="226"/>
    </location>
</feature>
<evidence type="ECO:0000256" key="1">
    <source>
        <dbReference type="ARBA" id="ARBA00004651"/>
    </source>
</evidence>
<evidence type="ECO:0000256" key="7">
    <source>
        <dbReference type="ARBA" id="ARBA00023010"/>
    </source>
</evidence>
<comment type="function">
    <text evidence="9">Part of the Sec protein translocase complex. Interacts with the SecYEG preprotein conducting channel. SecDF uses the proton motive force (PMF) to complete protein translocation after the ATP-dependent function of SecA.</text>
</comment>
<comment type="similarity">
    <text evidence="9">Belongs to the SecD/SecF family. SecF subfamily.</text>
</comment>
<dbReference type="NCBIfam" id="TIGR00966">
    <property type="entry name" value="transloc_SecF"/>
    <property type="match status" value="1"/>
</dbReference>
<dbReference type="InterPro" id="IPR022646">
    <property type="entry name" value="SecD/SecF_CS"/>
</dbReference>
<keyword evidence="5 9" id="KW-0653">Protein transport</keyword>
<dbReference type="NCBIfam" id="TIGR00916">
    <property type="entry name" value="2A0604s01"/>
    <property type="match status" value="1"/>
</dbReference>
<evidence type="ECO:0000256" key="9">
    <source>
        <dbReference type="HAMAP-Rule" id="MF_01464"/>
    </source>
</evidence>
<dbReference type="GO" id="GO:0065002">
    <property type="term" value="P:intracellular protein transmembrane transport"/>
    <property type="evidence" value="ECO:0007669"/>
    <property type="project" value="UniProtKB-UniRule"/>
</dbReference>
<evidence type="ECO:0000256" key="8">
    <source>
        <dbReference type="ARBA" id="ARBA00023136"/>
    </source>
</evidence>
<keyword evidence="4 9" id="KW-0812">Transmembrane</keyword>
<evidence type="ECO:0000259" key="10">
    <source>
        <dbReference type="Pfam" id="PF02355"/>
    </source>
</evidence>
<evidence type="ECO:0000313" key="11">
    <source>
        <dbReference type="EMBL" id="MDZ5761378.1"/>
    </source>
</evidence>
<dbReference type="RefSeq" id="WP_322498806.1">
    <property type="nucleotide sequence ID" value="NZ_JARGYU010000002.1"/>
</dbReference>
<dbReference type="InterPro" id="IPR022645">
    <property type="entry name" value="SecD/SecF_bac"/>
</dbReference>
<accession>A0AAE4VKY2</accession>
<gene>
    <name evidence="9" type="primary">secF</name>
    <name evidence="11" type="ORF">Lyticum_00551</name>
</gene>
<keyword evidence="7 9" id="KW-0811">Translocation</keyword>
<keyword evidence="12" id="KW-1185">Reference proteome</keyword>
<reference evidence="11" key="1">
    <citation type="submission" date="2023-02" db="EMBL/GenBank/DDBJ databases">
        <title>Host association and intracellularity evolved multiple times independently in the Rickettsiales.</title>
        <authorList>
            <person name="Castelli M."/>
            <person name="Nardi T."/>
            <person name="Gammuto L."/>
            <person name="Bellinzona G."/>
            <person name="Sabaneyeva E."/>
            <person name="Potekhin A."/>
            <person name="Serra V."/>
            <person name="Petroni G."/>
            <person name="Sassera D."/>
        </authorList>
    </citation>
    <scope>NUCLEOTIDE SEQUENCE</scope>
    <source>
        <strain evidence="11">USBL-36I1</strain>
    </source>
</reference>
<name>A0AAE4VKY2_9RICK</name>
<feature type="transmembrane region" description="Helical" evidence="9">
    <location>
        <begin position="232"/>
        <end position="253"/>
    </location>
</feature>
<dbReference type="GO" id="GO:0015450">
    <property type="term" value="F:protein-transporting ATPase activity"/>
    <property type="evidence" value="ECO:0007669"/>
    <property type="project" value="InterPro"/>
</dbReference>
<dbReference type="InterPro" id="IPR005665">
    <property type="entry name" value="SecF_bac"/>
</dbReference>
<dbReference type="Pfam" id="PF07549">
    <property type="entry name" value="Sec_GG"/>
    <property type="match status" value="1"/>
</dbReference>
<keyword evidence="8 9" id="KW-0472">Membrane</keyword>